<dbReference type="EC" id="2.7.13.3" evidence="3"/>
<dbReference type="GO" id="GO:0005524">
    <property type="term" value="F:ATP binding"/>
    <property type="evidence" value="ECO:0007669"/>
    <property type="project" value="UniProtKB-KW"/>
</dbReference>
<dbReference type="CDD" id="cd06225">
    <property type="entry name" value="HAMP"/>
    <property type="match status" value="1"/>
</dbReference>
<dbReference type="SMART" id="SM00387">
    <property type="entry name" value="HATPase_c"/>
    <property type="match status" value="1"/>
</dbReference>
<dbReference type="Gene3D" id="6.10.340.10">
    <property type="match status" value="1"/>
</dbReference>
<keyword evidence="9 17" id="KW-0418">Kinase</keyword>
<keyword evidence="8" id="KW-0547">Nucleotide-binding</keyword>
<evidence type="ECO:0000256" key="14">
    <source>
        <dbReference type="SAM" id="Phobius"/>
    </source>
</evidence>
<evidence type="ECO:0000259" key="15">
    <source>
        <dbReference type="PROSITE" id="PS50109"/>
    </source>
</evidence>
<evidence type="ECO:0000256" key="7">
    <source>
        <dbReference type="ARBA" id="ARBA00022692"/>
    </source>
</evidence>
<dbReference type="Pfam" id="PF06580">
    <property type="entry name" value="His_kinase"/>
    <property type="match status" value="1"/>
</dbReference>
<evidence type="ECO:0000313" key="18">
    <source>
        <dbReference type="Proteomes" id="UP000094067"/>
    </source>
</evidence>
<comment type="catalytic activity">
    <reaction evidence="1">
        <text>ATP + protein L-histidine = ADP + protein N-phospho-L-histidine.</text>
        <dbReference type="EC" id="2.7.13.3"/>
    </reaction>
</comment>
<reference evidence="17 18" key="1">
    <citation type="submission" date="2016-07" db="EMBL/GenBank/DDBJ databases">
        <title>Characterization of isolates of Eisenbergiella tayi derived from blood cultures, using whole genome sequencing.</title>
        <authorList>
            <person name="Burdz T."/>
            <person name="Wiebe D."/>
            <person name="Huynh C."/>
            <person name="Bernard K."/>
        </authorList>
    </citation>
    <scope>NUCLEOTIDE SEQUENCE [LARGE SCALE GENOMIC DNA]</scope>
    <source>
        <strain evidence="17 18">NML 110608</strain>
    </source>
</reference>
<dbReference type="InterPro" id="IPR036890">
    <property type="entry name" value="HATPase_C_sf"/>
</dbReference>
<keyword evidence="10" id="KW-0067">ATP-binding</keyword>
<evidence type="ECO:0000259" key="16">
    <source>
        <dbReference type="PROSITE" id="PS50885"/>
    </source>
</evidence>
<comment type="subcellular location">
    <subcellularLocation>
        <location evidence="2">Cell membrane</location>
        <topology evidence="2">Multi-pass membrane protein</topology>
    </subcellularLocation>
</comment>
<gene>
    <name evidence="17" type="primary">yehU_13</name>
    <name evidence="17" type="ORF">BEI61_01774</name>
</gene>
<keyword evidence="5" id="KW-0597">Phosphoprotein</keyword>
<evidence type="ECO:0000256" key="4">
    <source>
        <dbReference type="ARBA" id="ARBA00022475"/>
    </source>
</evidence>
<dbReference type="Pfam" id="PF00672">
    <property type="entry name" value="HAMP"/>
    <property type="match status" value="1"/>
</dbReference>
<dbReference type="EMBL" id="MCGH01000002">
    <property type="protein sequence ID" value="ODM05885.1"/>
    <property type="molecule type" value="Genomic_DNA"/>
</dbReference>
<dbReference type="PANTHER" id="PTHR34220:SF11">
    <property type="entry name" value="SENSOR PROTEIN KINASE HPTS"/>
    <property type="match status" value="1"/>
</dbReference>
<evidence type="ECO:0000256" key="11">
    <source>
        <dbReference type="ARBA" id="ARBA00022989"/>
    </source>
</evidence>
<dbReference type="GO" id="GO:0005886">
    <property type="term" value="C:plasma membrane"/>
    <property type="evidence" value="ECO:0007669"/>
    <property type="project" value="UniProtKB-SubCell"/>
</dbReference>
<protein>
    <recommendedName>
        <fullName evidence="3">histidine kinase</fullName>
        <ecNumber evidence="3">2.7.13.3</ecNumber>
    </recommendedName>
</protein>
<comment type="caution">
    <text evidence="17">The sequence shown here is derived from an EMBL/GenBank/DDBJ whole genome shotgun (WGS) entry which is preliminary data.</text>
</comment>
<evidence type="ECO:0000256" key="3">
    <source>
        <dbReference type="ARBA" id="ARBA00012438"/>
    </source>
</evidence>
<dbReference type="InterPro" id="IPR010559">
    <property type="entry name" value="Sig_transdc_His_kin_internal"/>
</dbReference>
<evidence type="ECO:0000256" key="5">
    <source>
        <dbReference type="ARBA" id="ARBA00022553"/>
    </source>
</evidence>
<keyword evidence="6 17" id="KW-0808">Transferase</keyword>
<dbReference type="PATRIC" id="fig|1432052.4.peg.1976"/>
<dbReference type="InterPro" id="IPR050640">
    <property type="entry name" value="Bact_2-comp_sensor_kinase"/>
</dbReference>
<dbReference type="InterPro" id="IPR003594">
    <property type="entry name" value="HATPase_dom"/>
</dbReference>
<keyword evidence="12" id="KW-0902">Two-component regulatory system</keyword>
<evidence type="ECO:0000256" key="13">
    <source>
        <dbReference type="ARBA" id="ARBA00023136"/>
    </source>
</evidence>
<dbReference type="PROSITE" id="PS50109">
    <property type="entry name" value="HIS_KIN"/>
    <property type="match status" value="1"/>
</dbReference>
<keyword evidence="13 14" id="KW-0472">Membrane</keyword>
<evidence type="ECO:0000256" key="6">
    <source>
        <dbReference type="ARBA" id="ARBA00022679"/>
    </source>
</evidence>
<dbReference type="SMART" id="SM00304">
    <property type="entry name" value="HAMP"/>
    <property type="match status" value="1"/>
</dbReference>
<feature type="transmembrane region" description="Helical" evidence="14">
    <location>
        <begin position="20"/>
        <end position="38"/>
    </location>
</feature>
<evidence type="ECO:0000256" key="2">
    <source>
        <dbReference type="ARBA" id="ARBA00004651"/>
    </source>
</evidence>
<keyword evidence="11 14" id="KW-1133">Transmembrane helix</keyword>
<dbReference type="Gene3D" id="3.30.565.10">
    <property type="entry name" value="Histidine kinase-like ATPase, C-terminal domain"/>
    <property type="match status" value="1"/>
</dbReference>
<keyword evidence="4" id="KW-1003">Cell membrane</keyword>
<evidence type="ECO:0000256" key="8">
    <source>
        <dbReference type="ARBA" id="ARBA00022741"/>
    </source>
</evidence>
<feature type="transmembrane region" description="Helical" evidence="14">
    <location>
        <begin position="276"/>
        <end position="300"/>
    </location>
</feature>
<evidence type="ECO:0000256" key="1">
    <source>
        <dbReference type="ARBA" id="ARBA00000085"/>
    </source>
</evidence>
<proteinExistence type="predicted"/>
<feature type="domain" description="Histidine kinase" evidence="15">
    <location>
        <begin position="462"/>
        <end position="569"/>
    </location>
</feature>
<dbReference type="InterPro" id="IPR003660">
    <property type="entry name" value="HAMP_dom"/>
</dbReference>
<feature type="domain" description="HAMP" evidence="16">
    <location>
        <begin position="296"/>
        <end position="351"/>
    </location>
</feature>
<organism evidence="17 18">
    <name type="scientific">Eisenbergiella tayi</name>
    <dbReference type="NCBI Taxonomy" id="1432052"/>
    <lineage>
        <taxon>Bacteria</taxon>
        <taxon>Bacillati</taxon>
        <taxon>Bacillota</taxon>
        <taxon>Clostridia</taxon>
        <taxon>Lachnospirales</taxon>
        <taxon>Lachnospiraceae</taxon>
        <taxon>Eisenbergiella</taxon>
    </lineage>
</organism>
<evidence type="ECO:0000256" key="9">
    <source>
        <dbReference type="ARBA" id="ARBA00022777"/>
    </source>
</evidence>
<dbReference type="SUPFAM" id="SSF158472">
    <property type="entry name" value="HAMP domain-like"/>
    <property type="match status" value="1"/>
</dbReference>
<dbReference type="GO" id="GO:0000155">
    <property type="term" value="F:phosphorelay sensor kinase activity"/>
    <property type="evidence" value="ECO:0007669"/>
    <property type="project" value="InterPro"/>
</dbReference>
<evidence type="ECO:0000256" key="10">
    <source>
        <dbReference type="ARBA" id="ARBA00022840"/>
    </source>
</evidence>
<dbReference type="Proteomes" id="UP000094067">
    <property type="component" value="Unassembled WGS sequence"/>
</dbReference>
<evidence type="ECO:0000313" key="17">
    <source>
        <dbReference type="EMBL" id="ODM05885.1"/>
    </source>
</evidence>
<dbReference type="RefSeq" id="WP_069152013.1">
    <property type="nucleotide sequence ID" value="NZ_MCGH01000002.1"/>
</dbReference>
<keyword evidence="7 14" id="KW-0812">Transmembrane</keyword>
<dbReference type="PROSITE" id="PS50885">
    <property type="entry name" value="HAMP"/>
    <property type="match status" value="1"/>
</dbReference>
<dbReference type="SUPFAM" id="SSF55874">
    <property type="entry name" value="ATPase domain of HSP90 chaperone/DNA topoisomerase II/histidine kinase"/>
    <property type="match status" value="1"/>
</dbReference>
<dbReference type="AlphaFoldDB" id="A0A1E3AAT3"/>
<dbReference type="PANTHER" id="PTHR34220">
    <property type="entry name" value="SENSOR HISTIDINE KINASE YPDA"/>
    <property type="match status" value="1"/>
</dbReference>
<sequence length="572" mass="65622">MNKLSSLKKYVSNMKIRRKVLLIFLLVGVLPFLCYIIFSNRYTNQIMLERETSLTESALQQAVQSVENKLETYNNLSNYMFNNTSILQALNTEYSKDYFRMYKAYQDTIEPLFQTYYALHPGLENITIYSSCDLHPYNGYVVSLDKLKEKEYYPAVRNNYIPVWIVYEEEDSRHLYSIRQIGDTGRYKSVNYLSLKLDYDDLFAPLLSVSEDDYAILVSDENGGEIFSAGASSDNSTDNPRCIQLTSRLSATGWTVTYSKSYRVLLEYVNGITRRIYAFGWIILLFLGAMVLILSASIISPIESLTAKIREVRDAGFQTFSIQLDNERKDEIGILFENFSRMMEEIHHYIQVNLKNELEKKTYQQKILYAQINPHFLYNSLSLINSKAIISGQDEISNMVLLLSTFYRTALNKGKDMTTLENELLNIQSYVQIQLLSYSEPIQVSYDIDYSLPGMPFPNFILQPLVENALDHGLKNSSRPDKSLHLSADRDKGCLDGDEKEYIVIRIRDNGVGMEEETVRLLFEVQTSGYGMKNVNDRLRLLYGSDYSLVIRSTPGEGTLAVLMVPVSGAMD</sequence>
<name>A0A1E3AAT3_9FIRM</name>
<dbReference type="InterPro" id="IPR005467">
    <property type="entry name" value="His_kinase_dom"/>
</dbReference>
<accession>A0A1E3AAT3</accession>
<evidence type="ECO:0000256" key="12">
    <source>
        <dbReference type="ARBA" id="ARBA00023012"/>
    </source>
</evidence>
<dbReference type="Pfam" id="PF02518">
    <property type="entry name" value="HATPase_c"/>
    <property type="match status" value="1"/>
</dbReference>